<evidence type="ECO:0000256" key="7">
    <source>
        <dbReference type="ARBA" id="ARBA00022989"/>
    </source>
</evidence>
<evidence type="ECO:0000256" key="5">
    <source>
        <dbReference type="ARBA" id="ARBA00022692"/>
    </source>
</evidence>
<keyword evidence="6" id="KW-0029">Amino-acid transport</keyword>
<dbReference type="HOGENOM" id="CLU_019602_1_1_9"/>
<feature type="transmembrane region" description="Helical" evidence="9">
    <location>
        <begin position="217"/>
        <end position="238"/>
    </location>
</feature>
<evidence type="ECO:0000313" key="12">
    <source>
        <dbReference type="Proteomes" id="UP000019591"/>
    </source>
</evidence>
<protein>
    <submittedName>
        <fullName evidence="11">Amino acid ABC transporter membrane protein, PAAT family</fullName>
    </submittedName>
</protein>
<organism evidence="11 12">
    <name type="scientific">Peptoclostridium acidaminophilum DSM 3953</name>
    <dbReference type="NCBI Taxonomy" id="1286171"/>
    <lineage>
        <taxon>Bacteria</taxon>
        <taxon>Bacillati</taxon>
        <taxon>Bacillota</taxon>
        <taxon>Clostridia</taxon>
        <taxon>Peptostreptococcales</taxon>
        <taxon>Peptoclostridiaceae</taxon>
        <taxon>Peptoclostridium</taxon>
    </lineage>
</organism>
<sequence length="246" mass="27515">MGKYIYVFAQIYVFFRRTVKVDFSFLKDYYMFFVSGAKITVLLAVFSVFFGVALGVFFALLKLSSNKLLRGIAAAYIEFLRGTPMLVQLYIIYYGLPLIGINFPDIPAFGSSFPDFMAGVVCLSLNSGAYVAEIIRAGIQAVDKGQMEASRSLGFTYAMTMRYIIIPQAFRNILPALGNEFIVIIKESAIVSIIGIHDLMYNADTVRGNIFQPFEPLIVAAIMYFMMTFTLSKALGVVERRLKTSD</sequence>
<dbReference type="Proteomes" id="UP000019591">
    <property type="component" value="Chromosome"/>
</dbReference>
<dbReference type="GO" id="GO:0043190">
    <property type="term" value="C:ATP-binding cassette (ABC) transporter complex"/>
    <property type="evidence" value="ECO:0007669"/>
    <property type="project" value="InterPro"/>
</dbReference>
<evidence type="ECO:0000259" key="10">
    <source>
        <dbReference type="PROSITE" id="PS50928"/>
    </source>
</evidence>
<evidence type="ECO:0000256" key="3">
    <source>
        <dbReference type="ARBA" id="ARBA00022448"/>
    </source>
</evidence>
<evidence type="ECO:0000256" key="4">
    <source>
        <dbReference type="ARBA" id="ARBA00022475"/>
    </source>
</evidence>
<dbReference type="GO" id="GO:0022857">
    <property type="term" value="F:transmembrane transporter activity"/>
    <property type="evidence" value="ECO:0007669"/>
    <property type="project" value="InterPro"/>
</dbReference>
<evidence type="ECO:0000256" key="2">
    <source>
        <dbReference type="ARBA" id="ARBA00010072"/>
    </source>
</evidence>
<dbReference type="EMBL" id="CP007452">
    <property type="protein sequence ID" value="AHM57040.1"/>
    <property type="molecule type" value="Genomic_DNA"/>
</dbReference>
<evidence type="ECO:0000313" key="11">
    <source>
        <dbReference type="EMBL" id="AHM57040.1"/>
    </source>
</evidence>
<keyword evidence="5 9" id="KW-0812">Transmembrane</keyword>
<comment type="similarity">
    <text evidence="2">Belongs to the binding-protein-dependent transport system permease family. HisMQ subfamily.</text>
</comment>
<gene>
    <name evidence="11" type="primary">glnP2</name>
    <name evidence="11" type="ORF">EAL2_c17450</name>
</gene>
<dbReference type="InterPro" id="IPR043429">
    <property type="entry name" value="ArtM/GltK/GlnP/TcyL/YhdX-like"/>
</dbReference>
<feature type="transmembrane region" description="Helical" evidence="9">
    <location>
        <begin position="39"/>
        <end position="61"/>
    </location>
</feature>
<dbReference type="PANTHER" id="PTHR30614">
    <property type="entry name" value="MEMBRANE COMPONENT OF AMINO ACID ABC TRANSPORTER"/>
    <property type="match status" value="1"/>
</dbReference>
<dbReference type="PANTHER" id="PTHR30614:SF20">
    <property type="entry name" value="GLUTAMINE TRANSPORT SYSTEM PERMEASE PROTEIN GLNP"/>
    <property type="match status" value="1"/>
</dbReference>
<dbReference type="AlphaFoldDB" id="W8T832"/>
<dbReference type="PROSITE" id="PS50928">
    <property type="entry name" value="ABC_TM1"/>
    <property type="match status" value="1"/>
</dbReference>
<reference evidence="11 12" key="1">
    <citation type="journal article" date="2014" name="Genome Announc.">
        <title>Complete Genome Sequence of Amino Acid-Utilizing Eubacterium acidaminophilum al-2 (DSM 3953).</title>
        <authorList>
            <person name="Poehlein A."/>
            <person name="Andreesen J.R."/>
            <person name="Daniel R."/>
        </authorList>
    </citation>
    <scope>NUCLEOTIDE SEQUENCE [LARGE SCALE GENOMIC DNA]</scope>
    <source>
        <strain evidence="11 12">DSM 3953</strain>
    </source>
</reference>
<accession>W8T832</accession>
<keyword evidence="8 9" id="KW-0472">Membrane</keyword>
<dbReference type="GO" id="GO:0006865">
    <property type="term" value="P:amino acid transport"/>
    <property type="evidence" value="ECO:0007669"/>
    <property type="project" value="UniProtKB-KW"/>
</dbReference>
<dbReference type="CDD" id="cd06261">
    <property type="entry name" value="TM_PBP2"/>
    <property type="match status" value="1"/>
</dbReference>
<dbReference type="InterPro" id="IPR010065">
    <property type="entry name" value="AA_ABC_transptr_permease_3TM"/>
</dbReference>
<dbReference type="PATRIC" id="fig|1286171.3.peg.1704"/>
<comment type="subcellular location">
    <subcellularLocation>
        <location evidence="1 9">Cell membrane</location>
        <topology evidence="1 9">Multi-pass membrane protein</topology>
    </subcellularLocation>
</comment>
<dbReference type="KEGG" id="eac:EAL2_c17450"/>
<keyword evidence="3 9" id="KW-0813">Transport</keyword>
<dbReference type="STRING" id="1286171.EAL2_c17450"/>
<evidence type="ECO:0000256" key="9">
    <source>
        <dbReference type="RuleBase" id="RU363032"/>
    </source>
</evidence>
<dbReference type="InterPro" id="IPR035906">
    <property type="entry name" value="MetI-like_sf"/>
</dbReference>
<dbReference type="NCBIfam" id="TIGR01726">
    <property type="entry name" value="HEQRo_perm_3TM"/>
    <property type="match status" value="1"/>
</dbReference>
<dbReference type="SUPFAM" id="SSF161098">
    <property type="entry name" value="MetI-like"/>
    <property type="match status" value="1"/>
</dbReference>
<keyword evidence="7 9" id="KW-1133">Transmembrane helix</keyword>
<feature type="transmembrane region" description="Helical" evidence="9">
    <location>
        <begin position="73"/>
        <end position="96"/>
    </location>
</feature>
<dbReference type="InterPro" id="IPR000515">
    <property type="entry name" value="MetI-like"/>
</dbReference>
<feature type="transmembrane region" description="Helical" evidence="9">
    <location>
        <begin position="116"/>
        <end position="132"/>
    </location>
</feature>
<dbReference type="eggNOG" id="COG0765">
    <property type="taxonomic scope" value="Bacteria"/>
</dbReference>
<feature type="domain" description="ABC transmembrane type-1" evidence="10">
    <location>
        <begin position="37"/>
        <end position="235"/>
    </location>
</feature>
<evidence type="ECO:0000256" key="6">
    <source>
        <dbReference type="ARBA" id="ARBA00022970"/>
    </source>
</evidence>
<name>W8T832_PEPAC</name>
<proteinExistence type="inferred from homology"/>
<evidence type="ECO:0000256" key="8">
    <source>
        <dbReference type="ARBA" id="ARBA00023136"/>
    </source>
</evidence>
<dbReference type="Gene3D" id="1.10.3720.10">
    <property type="entry name" value="MetI-like"/>
    <property type="match status" value="1"/>
</dbReference>
<evidence type="ECO:0000256" key="1">
    <source>
        <dbReference type="ARBA" id="ARBA00004651"/>
    </source>
</evidence>
<keyword evidence="4" id="KW-1003">Cell membrane</keyword>
<keyword evidence="12" id="KW-1185">Reference proteome</keyword>
<dbReference type="FunFam" id="1.10.3720.10:FF:000033">
    <property type="entry name" value="Polar amino acid ABC transporter permease"/>
    <property type="match status" value="1"/>
</dbReference>
<dbReference type="Pfam" id="PF00528">
    <property type="entry name" value="BPD_transp_1"/>
    <property type="match status" value="1"/>
</dbReference>